<dbReference type="Gene3D" id="1.10.10.10">
    <property type="entry name" value="Winged helix-like DNA-binding domain superfamily/Winged helix DNA-binding domain"/>
    <property type="match status" value="1"/>
</dbReference>
<comment type="caution">
    <text evidence="3">The sequence shown here is derived from an EMBL/GenBank/DDBJ whole genome shotgun (WGS) entry which is preliminary data.</text>
</comment>
<dbReference type="PANTHER" id="PTHR33164">
    <property type="entry name" value="TRANSCRIPTIONAL REGULATOR, MARR FAMILY"/>
    <property type="match status" value="1"/>
</dbReference>
<evidence type="ECO:0000256" key="1">
    <source>
        <dbReference type="ARBA" id="ARBA00023125"/>
    </source>
</evidence>
<reference evidence="3 4" key="1">
    <citation type="submission" date="2021-03" db="EMBL/GenBank/DDBJ databases">
        <title>Paenibacillus artemisicola MWE-103 whole genome sequence.</title>
        <authorList>
            <person name="Ham Y.J."/>
        </authorList>
    </citation>
    <scope>NUCLEOTIDE SEQUENCE [LARGE SCALE GENOMIC DNA]</scope>
    <source>
        <strain evidence="3 4">MWE-103</strain>
    </source>
</reference>
<dbReference type="InterPro" id="IPR036388">
    <property type="entry name" value="WH-like_DNA-bd_sf"/>
</dbReference>
<keyword evidence="4" id="KW-1185">Reference proteome</keyword>
<gene>
    <name evidence="3" type="ORF">I8J29_12105</name>
</gene>
<dbReference type="Proteomes" id="UP000670947">
    <property type="component" value="Unassembled WGS sequence"/>
</dbReference>
<organism evidence="3 4">
    <name type="scientific">Paenibacillus artemisiicola</name>
    <dbReference type="NCBI Taxonomy" id="1172618"/>
    <lineage>
        <taxon>Bacteria</taxon>
        <taxon>Bacillati</taxon>
        <taxon>Bacillota</taxon>
        <taxon>Bacilli</taxon>
        <taxon>Bacillales</taxon>
        <taxon>Paenibacillaceae</taxon>
        <taxon>Paenibacillus</taxon>
    </lineage>
</organism>
<dbReference type="SUPFAM" id="SSF46785">
    <property type="entry name" value="Winged helix' DNA-binding domain"/>
    <property type="match status" value="1"/>
</dbReference>
<evidence type="ECO:0000259" key="2">
    <source>
        <dbReference type="PROSITE" id="PS50995"/>
    </source>
</evidence>
<accession>A0ABS3W9J1</accession>
<protein>
    <submittedName>
        <fullName evidence="3">MarR family transcriptional regulator</fullName>
    </submittedName>
</protein>
<evidence type="ECO:0000313" key="4">
    <source>
        <dbReference type="Proteomes" id="UP000670947"/>
    </source>
</evidence>
<dbReference type="PROSITE" id="PS50995">
    <property type="entry name" value="HTH_MARR_2"/>
    <property type="match status" value="1"/>
</dbReference>
<dbReference type="RefSeq" id="WP_208847863.1">
    <property type="nucleotide sequence ID" value="NZ_JAGGDJ010000006.1"/>
</dbReference>
<keyword evidence="1" id="KW-0238">DNA-binding</keyword>
<dbReference type="InterPro" id="IPR039422">
    <property type="entry name" value="MarR/SlyA-like"/>
</dbReference>
<dbReference type="PANTHER" id="PTHR33164:SF43">
    <property type="entry name" value="HTH-TYPE TRANSCRIPTIONAL REPRESSOR YETL"/>
    <property type="match status" value="1"/>
</dbReference>
<dbReference type="Pfam" id="PF12802">
    <property type="entry name" value="MarR_2"/>
    <property type="match status" value="1"/>
</dbReference>
<name>A0ABS3W9J1_9BACL</name>
<dbReference type="SMART" id="SM00347">
    <property type="entry name" value="HTH_MARR"/>
    <property type="match status" value="1"/>
</dbReference>
<evidence type="ECO:0000313" key="3">
    <source>
        <dbReference type="EMBL" id="MBO7744942.1"/>
    </source>
</evidence>
<sequence>MDYSDPKVKQAADVLQSFMAVTRAASEFTRRNAESLGLTLQGMAVVNTLHRDPGLTLKELTERLHASKSTLSVSVEGLVQAGIAERTQAEGNRREINVKLTPKGEELAGRSIRQAYSYRAMAAALEAMDEGQIGALLDGHRRILDALEAYEIDMERV</sequence>
<proteinExistence type="predicted"/>
<dbReference type="InterPro" id="IPR000835">
    <property type="entry name" value="HTH_MarR-typ"/>
</dbReference>
<dbReference type="InterPro" id="IPR036390">
    <property type="entry name" value="WH_DNA-bd_sf"/>
</dbReference>
<feature type="domain" description="HTH marR-type" evidence="2">
    <location>
        <begin position="11"/>
        <end position="145"/>
    </location>
</feature>
<dbReference type="EMBL" id="JAGGDJ010000006">
    <property type="protein sequence ID" value="MBO7744942.1"/>
    <property type="molecule type" value="Genomic_DNA"/>
</dbReference>